<dbReference type="AlphaFoldDB" id="A0A2N9W0Q0"/>
<comment type="caution">
    <text evidence="2">The sequence shown here is derived from an EMBL/GenBank/DDBJ whole genome shotgun (WGS) entry which is preliminary data.</text>
</comment>
<evidence type="ECO:0000313" key="2">
    <source>
        <dbReference type="EMBL" id="PIO45318.1"/>
    </source>
</evidence>
<protein>
    <recommendedName>
        <fullName evidence="4">DUF1127 domain-containing protein</fullName>
    </recommendedName>
</protein>
<gene>
    <name evidence="2" type="ORF">B5P45_07525</name>
</gene>
<feature type="region of interest" description="Disordered" evidence="1">
    <location>
        <begin position="80"/>
        <end position="99"/>
    </location>
</feature>
<dbReference type="Proteomes" id="UP000232163">
    <property type="component" value="Unassembled WGS sequence"/>
</dbReference>
<accession>A0A2N9W0Q0</accession>
<name>A0A2N9W0Q0_9HYPH</name>
<sequence length="99" mass="11340">MTYVDFNIINTVRRLLTDFAAYREELRTERHLNSLPEHVLKDIGWPDAYAERLARRGSMKGMEAGTESASADLAPWQLGWPKPRQAKKTGISGSFRVQY</sequence>
<dbReference type="EMBL" id="MZMT01000020">
    <property type="protein sequence ID" value="PIO45318.1"/>
    <property type="molecule type" value="Genomic_DNA"/>
</dbReference>
<reference evidence="2 3" key="1">
    <citation type="journal article" date="2017" name="Int J Environ Stud">
        <title>Does the Miocene-Pliocene relict legume Oxytropis triphylla form nitrogen-fixing nodules with a combination of bacterial strains?</title>
        <authorList>
            <person name="Safronova V."/>
            <person name="Belimov A."/>
            <person name="Sazanova A."/>
            <person name="Kuznetsova I."/>
            <person name="Popova J."/>
            <person name="Andronov E."/>
            <person name="Verkhozina A."/>
            <person name="Tikhonovich I."/>
        </authorList>
    </citation>
    <scope>NUCLEOTIDE SEQUENCE [LARGE SCALE GENOMIC DNA]</scope>
    <source>
        <strain evidence="2 3">Tri-38</strain>
    </source>
</reference>
<evidence type="ECO:0008006" key="4">
    <source>
        <dbReference type="Google" id="ProtNLM"/>
    </source>
</evidence>
<evidence type="ECO:0000313" key="3">
    <source>
        <dbReference type="Proteomes" id="UP000232163"/>
    </source>
</evidence>
<dbReference type="RefSeq" id="WP_108724304.1">
    <property type="nucleotide sequence ID" value="NZ_CP017940.1"/>
</dbReference>
<proteinExistence type="predicted"/>
<keyword evidence="3" id="KW-1185">Reference proteome</keyword>
<dbReference type="KEGG" id="pht:BLM14_00910"/>
<evidence type="ECO:0000256" key="1">
    <source>
        <dbReference type="SAM" id="MobiDB-lite"/>
    </source>
</evidence>
<organism evidence="2 3">
    <name type="scientific">Phyllobacterium zundukense</name>
    <dbReference type="NCBI Taxonomy" id="1867719"/>
    <lineage>
        <taxon>Bacteria</taxon>
        <taxon>Pseudomonadati</taxon>
        <taxon>Pseudomonadota</taxon>
        <taxon>Alphaproteobacteria</taxon>
        <taxon>Hyphomicrobiales</taxon>
        <taxon>Phyllobacteriaceae</taxon>
        <taxon>Phyllobacterium</taxon>
    </lineage>
</organism>